<accession>A0A0B7MHA1</accession>
<dbReference type="Proteomes" id="UP000046155">
    <property type="component" value="Unassembled WGS sequence"/>
</dbReference>
<evidence type="ECO:0000313" key="2">
    <source>
        <dbReference type="Proteomes" id="UP000046155"/>
    </source>
</evidence>
<reference evidence="2" key="1">
    <citation type="submission" date="2015-01" db="EMBL/GenBank/DDBJ databases">
        <authorList>
            <person name="Manzoor Shahid"/>
            <person name="Zubair Saima"/>
        </authorList>
    </citation>
    <scope>NUCLEOTIDE SEQUENCE [LARGE SCALE GENOMIC DNA]</scope>
    <source>
        <strain evidence="2">Sp3</strain>
    </source>
</reference>
<dbReference type="EMBL" id="CDRZ01000269">
    <property type="protein sequence ID" value="CEO90014.1"/>
    <property type="molecule type" value="Genomic_DNA"/>
</dbReference>
<dbReference type="RefSeq" id="WP_044665841.1">
    <property type="nucleotide sequence ID" value="NZ_CDRZ01000269.1"/>
</dbReference>
<sequence>MYGLGPPWSIQPSLKAMVEDVGIDFDTFLDQLKDGKTDEEIAVQAGVSPKVISQFREHFEKYGIDSIMGQD</sequence>
<name>A0A0B7MHA1_9FIRM</name>
<dbReference type="OrthoDB" id="2084241at2"/>
<proteinExistence type="predicted"/>
<gene>
    <name evidence="1" type="ORF">SSCH_70012</name>
</gene>
<organism evidence="1 2">
    <name type="scientific">Syntrophaceticus schinkii</name>
    <dbReference type="NCBI Taxonomy" id="499207"/>
    <lineage>
        <taxon>Bacteria</taxon>
        <taxon>Bacillati</taxon>
        <taxon>Bacillota</taxon>
        <taxon>Clostridia</taxon>
        <taxon>Thermoanaerobacterales</taxon>
        <taxon>Thermoanaerobacterales Family III. Incertae Sedis</taxon>
        <taxon>Syntrophaceticus</taxon>
    </lineage>
</organism>
<dbReference type="AlphaFoldDB" id="A0A0B7MHA1"/>
<protein>
    <submittedName>
        <fullName evidence="1">Uncharacterized protein</fullName>
    </submittedName>
</protein>
<evidence type="ECO:0000313" key="1">
    <source>
        <dbReference type="EMBL" id="CEO90014.1"/>
    </source>
</evidence>
<keyword evidence="2" id="KW-1185">Reference proteome</keyword>